<keyword evidence="13" id="KW-1185">Reference proteome</keyword>
<keyword evidence="4 8" id="KW-0812">Transmembrane</keyword>
<evidence type="ECO:0000313" key="12">
    <source>
        <dbReference type="EMBL" id="MVN92723.1"/>
    </source>
</evidence>
<evidence type="ECO:0000256" key="1">
    <source>
        <dbReference type="ARBA" id="ARBA00004571"/>
    </source>
</evidence>
<dbReference type="Pfam" id="PF13715">
    <property type="entry name" value="CarbopepD_reg_2"/>
    <property type="match status" value="1"/>
</dbReference>
<keyword evidence="2 8" id="KW-0813">Transport</keyword>
<dbReference type="InterPro" id="IPR039426">
    <property type="entry name" value="TonB-dep_rcpt-like"/>
</dbReference>
<evidence type="ECO:0000256" key="2">
    <source>
        <dbReference type="ARBA" id="ARBA00022448"/>
    </source>
</evidence>
<dbReference type="Gene3D" id="2.60.40.1120">
    <property type="entry name" value="Carboxypeptidase-like, regulatory domain"/>
    <property type="match status" value="1"/>
</dbReference>
<dbReference type="Gene3D" id="2.40.170.20">
    <property type="entry name" value="TonB-dependent receptor, beta-barrel domain"/>
    <property type="match status" value="1"/>
</dbReference>
<comment type="caution">
    <text evidence="12">The sequence shown here is derived from an EMBL/GenBank/DDBJ whole genome shotgun (WGS) entry which is preliminary data.</text>
</comment>
<evidence type="ECO:0000256" key="9">
    <source>
        <dbReference type="RuleBase" id="RU003357"/>
    </source>
</evidence>
<reference evidence="12 13" key="1">
    <citation type="submission" date="2019-12" db="EMBL/GenBank/DDBJ databases">
        <title>Mucilaginibacter sp. HME9299 genome sequencing and assembly.</title>
        <authorList>
            <person name="Kang H."/>
            <person name="Kim H."/>
            <person name="Joh K."/>
        </authorList>
    </citation>
    <scope>NUCLEOTIDE SEQUENCE [LARGE SCALE GENOMIC DNA]</scope>
    <source>
        <strain evidence="12 13">HME9299</strain>
    </source>
</reference>
<feature type="domain" description="TonB-dependent receptor-like beta-barrel" evidence="10">
    <location>
        <begin position="407"/>
        <end position="826"/>
    </location>
</feature>
<dbReference type="PROSITE" id="PS52016">
    <property type="entry name" value="TONB_DEPENDENT_REC_3"/>
    <property type="match status" value="1"/>
</dbReference>
<dbReference type="FunFam" id="2.170.130.10:FF:000008">
    <property type="entry name" value="SusC/RagA family TonB-linked outer membrane protein"/>
    <property type="match status" value="1"/>
</dbReference>
<dbReference type="SUPFAM" id="SSF56935">
    <property type="entry name" value="Porins"/>
    <property type="match status" value="1"/>
</dbReference>
<accession>A0A6I4IR09</accession>
<evidence type="ECO:0000256" key="3">
    <source>
        <dbReference type="ARBA" id="ARBA00022452"/>
    </source>
</evidence>
<gene>
    <name evidence="12" type="ORF">GO816_16425</name>
</gene>
<dbReference type="InterPro" id="IPR037066">
    <property type="entry name" value="Plug_dom_sf"/>
</dbReference>
<keyword evidence="7 8" id="KW-0998">Cell outer membrane</keyword>
<dbReference type="InterPro" id="IPR023996">
    <property type="entry name" value="TonB-dep_OMP_SusC/RagA"/>
</dbReference>
<evidence type="ECO:0000313" key="13">
    <source>
        <dbReference type="Proteomes" id="UP000434850"/>
    </source>
</evidence>
<dbReference type="Proteomes" id="UP000434850">
    <property type="component" value="Unassembled WGS sequence"/>
</dbReference>
<dbReference type="Pfam" id="PF00593">
    <property type="entry name" value="TonB_dep_Rec_b-barrel"/>
    <property type="match status" value="1"/>
</dbReference>
<evidence type="ECO:0000259" key="10">
    <source>
        <dbReference type="Pfam" id="PF00593"/>
    </source>
</evidence>
<feature type="domain" description="TonB-dependent receptor plug" evidence="11">
    <location>
        <begin position="105"/>
        <end position="212"/>
    </location>
</feature>
<dbReference type="AlphaFoldDB" id="A0A6I4IR09"/>
<dbReference type="SUPFAM" id="SSF49464">
    <property type="entry name" value="Carboxypeptidase regulatory domain-like"/>
    <property type="match status" value="1"/>
</dbReference>
<evidence type="ECO:0000256" key="6">
    <source>
        <dbReference type="ARBA" id="ARBA00023136"/>
    </source>
</evidence>
<proteinExistence type="inferred from homology"/>
<dbReference type="InterPro" id="IPR000531">
    <property type="entry name" value="Beta-barrel_TonB"/>
</dbReference>
<evidence type="ECO:0000256" key="4">
    <source>
        <dbReference type="ARBA" id="ARBA00022692"/>
    </source>
</evidence>
<evidence type="ECO:0000259" key="11">
    <source>
        <dbReference type="Pfam" id="PF07715"/>
    </source>
</evidence>
<comment type="subcellular location">
    <subcellularLocation>
        <location evidence="1 8">Cell outer membrane</location>
        <topology evidence="1 8">Multi-pass membrane protein</topology>
    </subcellularLocation>
</comment>
<keyword evidence="5 9" id="KW-0798">TonB box</keyword>
<dbReference type="NCBIfam" id="TIGR04056">
    <property type="entry name" value="OMP_RagA_SusC"/>
    <property type="match status" value="1"/>
</dbReference>
<dbReference type="NCBIfam" id="TIGR04057">
    <property type="entry name" value="SusC_RagA_signa"/>
    <property type="match status" value="1"/>
</dbReference>
<evidence type="ECO:0000256" key="7">
    <source>
        <dbReference type="ARBA" id="ARBA00023237"/>
    </source>
</evidence>
<dbReference type="OrthoDB" id="9768177at2"/>
<comment type="similarity">
    <text evidence="8 9">Belongs to the TonB-dependent receptor family.</text>
</comment>
<dbReference type="EMBL" id="WQLA01000007">
    <property type="protein sequence ID" value="MVN92723.1"/>
    <property type="molecule type" value="Genomic_DNA"/>
</dbReference>
<name>A0A6I4IR09_9SPHI</name>
<sequence length="1031" mass="113883">MLCCITAFGQTSITVKGTITDRKGEPLPGVNIKIKNLQKSTVSNAQGNYTIVVPSGEATLVFTYVGFNSHEEPVNKRTLIRVTLEEQNNALNDVVVIGYGTVRKGDLTGSVSQVKVEDLQKAPVRSFEEALAGRVAGVQVSSPEGQPGNASNIVIRGNSSITQDNSPLYVIDGFPIENPNNNVINPSEIESLEVLKDASATAIYGARGANGVIIITTKKGKTGAPVITYDGYYGFQNTIKEAKLMSPYEFVRYQLELDPVSYTGVYTPDGTTLDSYRNVQGIDWQKQVFRTAPMQSHNFAMRGGNNQTLYSFSGSVLGQDGVIINSGFKRYQGRLSLDQTLKNNIKVGVNVNFSNTKTNGATPSTYNGTSNSLSLLYSVWGYRPIIGGVLPNEDLLELPLDPGVDGTGDYRYNPILSAQNEVNLLYNNTLIANAYAQIPLFKDLTLRISGGVTREARKQEIFYNTLTKYGDPRSAQGSNGANGRLYNFERNDYLNENTLTYKKTINKAHTITALAGFTMQKQDNQTFGYQSNRLPNESLGVSGLEEGVLVNATSAKTNNLLVSYLSRVNYSYKSKYLLTASIRADGSSKFASDNHWSYFPSGAFAWRISDEKFLKKYQFLSSAKLRTSIGVTGNNRVSDFAYLPTITFPISGNYTFENGYYTGAIPTSLGNKNLKWETTRQIDAGVDISLFSSRINLTVDYYNKNTYDLLLNAQLPVSTGYQSGFQNIGKVSNTGWEFELSTVNIAKKDFQWNSSFNITFNRNKVLELTRNQESIGTALAWETGYNNIPAYIAKIGNPIGLLYGYKWLGNYQYSDFDQQPDGRYVLKSTVPDNGSGRTAVQPGDIKYEDINGDGTVNASDRMVIGNPNPDFIGGFSNNFTYKGFDLNVFLQWSFGNDALNANRLVFEGTNRLSLNQFASYADRWTPENPNNEYFRTKGYGPTAYSSRIIEDASYIRVKTVALGYTLPAKWLKKTKMRSVRVYASAQNLLTFTNYSGLDPEVSTKNSALTPGFDFAAYPRAKTVVFGLSLSL</sequence>
<dbReference type="GO" id="GO:0009279">
    <property type="term" value="C:cell outer membrane"/>
    <property type="evidence" value="ECO:0007669"/>
    <property type="project" value="UniProtKB-SubCell"/>
</dbReference>
<organism evidence="12 13">
    <name type="scientific">Mucilaginibacter aquatilis</name>
    <dbReference type="NCBI Taxonomy" id="1517760"/>
    <lineage>
        <taxon>Bacteria</taxon>
        <taxon>Pseudomonadati</taxon>
        <taxon>Bacteroidota</taxon>
        <taxon>Sphingobacteriia</taxon>
        <taxon>Sphingobacteriales</taxon>
        <taxon>Sphingobacteriaceae</taxon>
        <taxon>Mucilaginibacter</taxon>
    </lineage>
</organism>
<dbReference type="Gene3D" id="2.170.130.10">
    <property type="entry name" value="TonB-dependent receptor, plug domain"/>
    <property type="match status" value="1"/>
</dbReference>
<dbReference type="InterPro" id="IPR008969">
    <property type="entry name" value="CarboxyPept-like_regulatory"/>
</dbReference>
<evidence type="ECO:0000256" key="8">
    <source>
        <dbReference type="PROSITE-ProRule" id="PRU01360"/>
    </source>
</evidence>
<evidence type="ECO:0000256" key="5">
    <source>
        <dbReference type="ARBA" id="ARBA00023077"/>
    </source>
</evidence>
<dbReference type="Pfam" id="PF07715">
    <property type="entry name" value="Plug"/>
    <property type="match status" value="1"/>
</dbReference>
<dbReference type="InterPro" id="IPR023997">
    <property type="entry name" value="TonB-dep_OMP_SusC/RagA_CS"/>
</dbReference>
<keyword evidence="3 8" id="KW-1134">Transmembrane beta strand</keyword>
<keyword evidence="6 8" id="KW-0472">Membrane</keyword>
<dbReference type="InterPro" id="IPR012910">
    <property type="entry name" value="Plug_dom"/>
</dbReference>
<dbReference type="InterPro" id="IPR036942">
    <property type="entry name" value="Beta-barrel_TonB_sf"/>
</dbReference>
<protein>
    <submittedName>
        <fullName evidence="12">SusC/RagA family TonB-linked outer membrane protein</fullName>
    </submittedName>
</protein>